<protein>
    <submittedName>
        <fullName evidence="3">Uncharacterized protein</fullName>
    </submittedName>
</protein>
<keyword evidence="4" id="KW-1185">Reference proteome</keyword>
<keyword evidence="2" id="KW-0812">Transmembrane</keyword>
<sequence>MSSSSRRPDWLDSLISPDVSVKRALTSKLARAVYAAVTLFSLAAIFLSWNTGGTVSNPIPYDSDSKIPAAVELDPSADNLPNWTPEPAPKHAKGRFHLLIPATSSGRDLCKLLLSTQILGYPTPVLINYGAAEDADPYVQHLAKVEGLLKYLEHQENANPDTEDLVLIIDGYDVWFQLRPDVLIKRYYESNKQANKRLVEKYGEHIVKKYNMKQSVIFGPDKLCWPIDYSRPACWAVDPGNLDSYAFGPQTSSKHEELTHPRWLNSGTIMGTTQELIDVFRATLHDIQTNYVTNSDQYYFAEIFGRQEYARLSRKPELLEERKKETYGVTVEPKFDNGTRAEPDYTGVNRTEYFIGIDVKSELFQTLAFWKQFLTWSRGRDSWVPPFERRDMLPYSVTNSSVYDTRLAGDIVSSQKPFSIFKDSEKEEEKGIVGTRWSDVELLRNTVSRLNPVIIHFTGEKRFREVWWSKLWFQSRAEALRIASAKQRTDKITEELIEGMTWYNAEPEEAEEVSNAGKSGAWSDRGGWFGWNTLCKAYEPEMYGGDDYGLYHPGQQRAQENLQDSKPPPET</sequence>
<feature type="region of interest" description="Disordered" evidence="1">
    <location>
        <begin position="549"/>
        <end position="571"/>
    </location>
</feature>
<gene>
    <name evidence="3" type="ORF">WHR41_03627</name>
</gene>
<feature type="transmembrane region" description="Helical" evidence="2">
    <location>
        <begin position="32"/>
        <end position="49"/>
    </location>
</feature>
<dbReference type="EMBL" id="JAAQHG020000009">
    <property type="protein sequence ID" value="KAL1587763.1"/>
    <property type="molecule type" value="Genomic_DNA"/>
</dbReference>
<dbReference type="RefSeq" id="XP_069230868.1">
    <property type="nucleotide sequence ID" value="XM_069372233.1"/>
</dbReference>
<accession>A0AB34KWT4</accession>
<keyword evidence="2" id="KW-1133">Transmembrane helix</keyword>
<evidence type="ECO:0000256" key="2">
    <source>
        <dbReference type="SAM" id="Phobius"/>
    </source>
</evidence>
<name>A0AB34KWT4_9PEZI</name>
<dbReference type="PANTHER" id="PTHR36587:SF2">
    <property type="entry name" value="EXPRESSION SITE-ASSOCIATED GENE 3 (ESAG3)-LIKE PROTEIN"/>
    <property type="match status" value="1"/>
</dbReference>
<dbReference type="PANTHER" id="PTHR36587">
    <property type="entry name" value="EXPRESSION SITE-ASSOCIATED GENE 3 (ESAG3)-LIKE PROTEIN"/>
    <property type="match status" value="1"/>
</dbReference>
<organism evidence="3 4">
    <name type="scientific">Cladosporium halotolerans</name>
    <dbReference type="NCBI Taxonomy" id="1052096"/>
    <lineage>
        <taxon>Eukaryota</taxon>
        <taxon>Fungi</taxon>
        <taxon>Dikarya</taxon>
        <taxon>Ascomycota</taxon>
        <taxon>Pezizomycotina</taxon>
        <taxon>Dothideomycetes</taxon>
        <taxon>Dothideomycetidae</taxon>
        <taxon>Cladosporiales</taxon>
        <taxon>Cladosporiaceae</taxon>
        <taxon>Cladosporium</taxon>
    </lineage>
</organism>
<dbReference type="CDD" id="cd22997">
    <property type="entry name" value="GT_LH"/>
    <property type="match status" value="1"/>
</dbReference>
<evidence type="ECO:0000256" key="1">
    <source>
        <dbReference type="SAM" id="MobiDB-lite"/>
    </source>
</evidence>
<proteinExistence type="predicted"/>
<keyword evidence="2" id="KW-0472">Membrane</keyword>
<dbReference type="AlphaFoldDB" id="A0AB34KWT4"/>
<dbReference type="GeneID" id="96005071"/>
<evidence type="ECO:0000313" key="3">
    <source>
        <dbReference type="EMBL" id="KAL1587763.1"/>
    </source>
</evidence>
<comment type="caution">
    <text evidence="3">The sequence shown here is derived from an EMBL/GenBank/DDBJ whole genome shotgun (WGS) entry which is preliminary data.</text>
</comment>
<reference evidence="3 4" key="1">
    <citation type="journal article" date="2020" name="Microbiol. Resour. Announc.">
        <title>Draft Genome Sequence of a Cladosporium Species Isolated from the Mesophotic Ascidian Didemnum maculosum.</title>
        <authorList>
            <person name="Gioti A."/>
            <person name="Siaperas R."/>
            <person name="Nikolaivits E."/>
            <person name="Le Goff G."/>
            <person name="Ouazzani J."/>
            <person name="Kotoulas G."/>
            <person name="Topakas E."/>
        </authorList>
    </citation>
    <scope>NUCLEOTIDE SEQUENCE [LARGE SCALE GENOMIC DNA]</scope>
    <source>
        <strain evidence="3 4">TM138-S3</strain>
    </source>
</reference>
<dbReference type="Proteomes" id="UP000803884">
    <property type="component" value="Unassembled WGS sequence"/>
</dbReference>
<evidence type="ECO:0000313" key="4">
    <source>
        <dbReference type="Proteomes" id="UP000803884"/>
    </source>
</evidence>